<dbReference type="OrthoDB" id="8604580at2"/>
<organism evidence="2 3">
    <name type="scientific">Ottowia oryzae</name>
    <dbReference type="NCBI Taxonomy" id="2109914"/>
    <lineage>
        <taxon>Bacteria</taxon>
        <taxon>Pseudomonadati</taxon>
        <taxon>Pseudomonadota</taxon>
        <taxon>Betaproteobacteria</taxon>
        <taxon>Burkholderiales</taxon>
        <taxon>Comamonadaceae</taxon>
        <taxon>Ottowia</taxon>
    </lineage>
</organism>
<dbReference type="InterPro" id="IPR008621">
    <property type="entry name" value="Cbb3-typ_cyt_oxidase_comp"/>
</dbReference>
<keyword evidence="1" id="KW-1133">Transmembrane helix</keyword>
<name>A0A2S0MF10_9BURK</name>
<keyword evidence="3" id="KW-1185">Reference proteome</keyword>
<evidence type="ECO:0000256" key="1">
    <source>
        <dbReference type="SAM" id="Phobius"/>
    </source>
</evidence>
<dbReference type="Proteomes" id="UP000239709">
    <property type="component" value="Chromosome"/>
</dbReference>
<dbReference type="AlphaFoldDB" id="A0A2S0MF10"/>
<evidence type="ECO:0000313" key="3">
    <source>
        <dbReference type="Proteomes" id="UP000239709"/>
    </source>
</evidence>
<keyword evidence="1" id="KW-0812">Transmembrane</keyword>
<proteinExistence type="predicted"/>
<dbReference type="Pfam" id="PF05545">
    <property type="entry name" value="FixQ"/>
    <property type="match status" value="1"/>
</dbReference>
<feature type="transmembrane region" description="Helical" evidence="1">
    <location>
        <begin position="6"/>
        <end position="27"/>
    </location>
</feature>
<dbReference type="EMBL" id="CP027666">
    <property type="protein sequence ID" value="AVO34351.1"/>
    <property type="molecule type" value="Genomic_DNA"/>
</dbReference>
<gene>
    <name evidence="2" type="ORF">C6570_09010</name>
</gene>
<accession>A0A2S0MF10</accession>
<dbReference type="KEGG" id="otk:C6570_09010"/>
<dbReference type="RefSeq" id="WP_106702904.1">
    <property type="nucleotide sequence ID" value="NZ_CP027666.1"/>
</dbReference>
<evidence type="ECO:0000313" key="2">
    <source>
        <dbReference type="EMBL" id="AVO34351.1"/>
    </source>
</evidence>
<sequence length="46" mass="5240">MDSINVLRIIVTVASFALFIGIVVWAWSSRNKAQFEEAARLPFEEN</sequence>
<protein>
    <submittedName>
        <fullName evidence="2">CcoQ/FixQ family Cbb3-type cytochrome c oxidase assembly chaperone</fullName>
    </submittedName>
</protein>
<reference evidence="2 3" key="1">
    <citation type="submission" date="2018-03" db="EMBL/GenBank/DDBJ databases">
        <title>Genome sequencing of Ottowia sp.</title>
        <authorList>
            <person name="Kim S.-J."/>
            <person name="Heo J."/>
            <person name="Kwon S.-W."/>
        </authorList>
    </citation>
    <scope>NUCLEOTIDE SEQUENCE [LARGE SCALE GENOMIC DNA]</scope>
    <source>
        <strain evidence="2 3">KADR8-3</strain>
    </source>
</reference>
<dbReference type="CDD" id="cd01324">
    <property type="entry name" value="cbb3_Oxidase_CcoQ"/>
    <property type="match status" value="1"/>
</dbReference>
<keyword evidence="1" id="KW-0472">Membrane</keyword>